<dbReference type="GO" id="GO:0048476">
    <property type="term" value="C:Holliday junction resolvase complex"/>
    <property type="evidence" value="ECO:0007669"/>
    <property type="project" value="UniProtKB-UniRule"/>
</dbReference>
<evidence type="ECO:0000256" key="9">
    <source>
        <dbReference type="ARBA" id="ARBA00023125"/>
    </source>
</evidence>
<dbReference type="NCBIfam" id="TIGR00228">
    <property type="entry name" value="ruvC"/>
    <property type="match status" value="1"/>
</dbReference>
<gene>
    <name evidence="13 15" type="primary">ruvC</name>
    <name evidence="15" type="ORF">SCARR_04750</name>
</gene>
<reference evidence="15 16" key="1">
    <citation type="submission" date="2019-04" db="EMBL/GenBank/DDBJ databases">
        <authorList>
            <person name="Van Vliet M D."/>
        </authorList>
    </citation>
    <scope>NUCLEOTIDE SEQUENCE [LARGE SCALE GENOMIC DNA]</scope>
    <source>
        <strain evidence="15 16">F21</strain>
    </source>
</reference>
<dbReference type="Gene3D" id="3.30.420.10">
    <property type="entry name" value="Ribonuclease H-like superfamily/Ribonuclease H"/>
    <property type="match status" value="1"/>
</dbReference>
<keyword evidence="9 13" id="KW-0238">DNA-binding</keyword>
<evidence type="ECO:0000256" key="8">
    <source>
        <dbReference type="ARBA" id="ARBA00022842"/>
    </source>
</evidence>
<dbReference type="InterPro" id="IPR012337">
    <property type="entry name" value="RNaseH-like_sf"/>
</dbReference>
<feature type="binding site" evidence="13">
    <location>
        <position position="72"/>
    </location>
    <ligand>
        <name>Mg(2+)</name>
        <dbReference type="ChEBI" id="CHEBI:18420"/>
        <label>2</label>
    </ligand>
</feature>
<comment type="similarity">
    <text evidence="1 13">Belongs to the RuvC family.</text>
</comment>
<evidence type="ECO:0000256" key="3">
    <source>
        <dbReference type="ARBA" id="ARBA00022722"/>
    </source>
</evidence>
<comment type="catalytic activity">
    <reaction evidence="12 13">
        <text>Endonucleolytic cleavage at a junction such as a reciprocal single-stranded crossover between two homologous DNA duplexes (Holliday junction).</text>
        <dbReference type="EC" id="3.1.21.10"/>
    </reaction>
</comment>
<dbReference type="PRINTS" id="PR00696">
    <property type="entry name" value="RSOLVASERUVC"/>
</dbReference>
<keyword evidence="2 13" id="KW-0963">Cytoplasm</keyword>
<dbReference type="GO" id="GO:0003677">
    <property type="term" value="F:DNA binding"/>
    <property type="evidence" value="ECO:0007669"/>
    <property type="project" value="UniProtKB-KW"/>
</dbReference>
<name>A0A6C2UQT7_9BACT</name>
<protein>
    <recommendedName>
        <fullName evidence="13 14">Crossover junction endodeoxyribonuclease RuvC</fullName>
        <ecNumber evidence="13 14">3.1.21.10</ecNumber>
    </recommendedName>
    <alternativeName>
        <fullName evidence="13">Holliday junction nuclease RuvC</fullName>
    </alternativeName>
    <alternativeName>
        <fullName evidence="13">Holliday junction resolvase RuvC</fullName>
    </alternativeName>
</protein>
<keyword evidence="5 13" id="KW-0255">Endonuclease</keyword>
<evidence type="ECO:0000313" key="16">
    <source>
        <dbReference type="Proteomes" id="UP000346198"/>
    </source>
</evidence>
<dbReference type="AlphaFoldDB" id="A0A6C2UQT7"/>
<dbReference type="EMBL" id="CAAHFH010000002">
    <property type="protein sequence ID" value="VGO22655.1"/>
    <property type="molecule type" value="Genomic_DNA"/>
</dbReference>
<comment type="subcellular location">
    <subcellularLocation>
        <location evidence="13">Cytoplasm</location>
    </subcellularLocation>
</comment>
<accession>A0A6C2UQT7</accession>
<evidence type="ECO:0000256" key="13">
    <source>
        <dbReference type="HAMAP-Rule" id="MF_00034"/>
    </source>
</evidence>
<dbReference type="EC" id="3.1.21.10" evidence="13 14"/>
<evidence type="ECO:0000256" key="1">
    <source>
        <dbReference type="ARBA" id="ARBA00009518"/>
    </source>
</evidence>
<sequence length="170" mass="18237">MARETIKILGIDTSLRSTGVGIIEARGSELRAVAYGRIRNKPKVPHSLCLENIFSSITDLIEAHQPDCAAIEGAFFAKNANTAMVLGQARGVAIAACAKKGLEITEHSPRKVKSAIVGTGTAQKDQVAKMVVRLLNLAEQPQEDAADALAIAICHHHQLSLPEELRAKRI</sequence>
<dbReference type="PANTHER" id="PTHR30194">
    <property type="entry name" value="CROSSOVER JUNCTION ENDODEOXYRIBONUCLEASE RUVC"/>
    <property type="match status" value="1"/>
</dbReference>
<keyword evidence="16" id="KW-1185">Reference proteome</keyword>
<evidence type="ECO:0000256" key="2">
    <source>
        <dbReference type="ARBA" id="ARBA00022490"/>
    </source>
</evidence>
<evidence type="ECO:0000256" key="12">
    <source>
        <dbReference type="ARBA" id="ARBA00029354"/>
    </source>
</evidence>
<feature type="binding site" evidence="13">
    <location>
        <position position="144"/>
    </location>
    <ligand>
        <name>Mg(2+)</name>
        <dbReference type="ChEBI" id="CHEBI:18420"/>
        <label>1</label>
    </ligand>
</feature>
<feature type="active site" evidence="13">
    <location>
        <position position="144"/>
    </location>
</feature>
<keyword evidence="7 13" id="KW-0378">Hydrolase</keyword>
<evidence type="ECO:0000256" key="10">
    <source>
        <dbReference type="ARBA" id="ARBA00023172"/>
    </source>
</evidence>
<keyword evidence="10 13" id="KW-0233">DNA recombination</keyword>
<comment type="subunit">
    <text evidence="13">Homodimer which binds Holliday junction (HJ) DNA. The HJ becomes 2-fold symmetrical on binding to RuvC with unstacked arms; it has a different conformation from HJ DNA in complex with RuvA. In the full resolvosome a probable DNA-RuvA(4)-RuvB(12)-RuvC(2) complex forms which resolves the HJ.</text>
</comment>
<dbReference type="GO" id="GO:0008821">
    <property type="term" value="F:crossover junction DNA endonuclease activity"/>
    <property type="evidence" value="ECO:0007669"/>
    <property type="project" value="UniProtKB-UniRule"/>
</dbReference>
<evidence type="ECO:0000313" key="15">
    <source>
        <dbReference type="EMBL" id="VGO22655.1"/>
    </source>
</evidence>
<keyword evidence="3 13" id="KW-0540">Nuclease</keyword>
<dbReference type="Proteomes" id="UP000346198">
    <property type="component" value="Unassembled WGS sequence"/>
</dbReference>
<dbReference type="GO" id="GO:0006310">
    <property type="term" value="P:DNA recombination"/>
    <property type="evidence" value="ECO:0007669"/>
    <property type="project" value="UniProtKB-UniRule"/>
</dbReference>
<dbReference type="PANTHER" id="PTHR30194:SF3">
    <property type="entry name" value="CROSSOVER JUNCTION ENDODEOXYRIBONUCLEASE RUVC"/>
    <property type="match status" value="1"/>
</dbReference>
<comment type="cofactor">
    <cofactor evidence="13">
        <name>Mg(2+)</name>
        <dbReference type="ChEBI" id="CHEBI:18420"/>
    </cofactor>
    <text evidence="13">Binds 2 Mg(2+) ion per subunit.</text>
</comment>
<dbReference type="PROSITE" id="PS01321">
    <property type="entry name" value="RUVC"/>
    <property type="match status" value="1"/>
</dbReference>
<dbReference type="GO" id="GO:0005737">
    <property type="term" value="C:cytoplasm"/>
    <property type="evidence" value="ECO:0007669"/>
    <property type="project" value="UniProtKB-SubCell"/>
</dbReference>
<dbReference type="GO" id="GO:0000287">
    <property type="term" value="F:magnesium ion binding"/>
    <property type="evidence" value="ECO:0007669"/>
    <property type="project" value="UniProtKB-UniRule"/>
</dbReference>
<organism evidence="15 16">
    <name type="scientific">Pontiella sulfatireligans</name>
    <dbReference type="NCBI Taxonomy" id="2750658"/>
    <lineage>
        <taxon>Bacteria</taxon>
        <taxon>Pseudomonadati</taxon>
        <taxon>Kiritimatiellota</taxon>
        <taxon>Kiritimatiellia</taxon>
        <taxon>Kiritimatiellales</taxon>
        <taxon>Pontiellaceae</taxon>
        <taxon>Pontiella</taxon>
    </lineage>
</organism>
<dbReference type="FunFam" id="3.30.420.10:FF:000002">
    <property type="entry name" value="Crossover junction endodeoxyribonuclease RuvC"/>
    <property type="match status" value="1"/>
</dbReference>
<dbReference type="InterPro" id="IPR020563">
    <property type="entry name" value="X-over_junc_endoDNase_Mg_BS"/>
</dbReference>
<evidence type="ECO:0000256" key="14">
    <source>
        <dbReference type="NCBIfam" id="TIGR00228"/>
    </source>
</evidence>
<dbReference type="Pfam" id="PF02075">
    <property type="entry name" value="RuvC"/>
    <property type="match status" value="1"/>
</dbReference>
<keyword evidence="8 13" id="KW-0460">Magnesium</keyword>
<dbReference type="CDD" id="cd16962">
    <property type="entry name" value="RuvC"/>
    <property type="match status" value="1"/>
</dbReference>
<evidence type="ECO:0000256" key="5">
    <source>
        <dbReference type="ARBA" id="ARBA00022759"/>
    </source>
</evidence>
<dbReference type="SUPFAM" id="SSF53098">
    <property type="entry name" value="Ribonuclease H-like"/>
    <property type="match status" value="1"/>
</dbReference>
<keyword evidence="11 13" id="KW-0234">DNA repair</keyword>
<feature type="active site" evidence="13">
    <location>
        <position position="12"/>
    </location>
</feature>
<feature type="binding site" evidence="13">
    <location>
        <position position="12"/>
    </location>
    <ligand>
        <name>Mg(2+)</name>
        <dbReference type="ChEBI" id="CHEBI:18420"/>
        <label>1</label>
    </ligand>
</feature>
<proteinExistence type="inferred from homology"/>
<keyword evidence="4 13" id="KW-0479">Metal-binding</keyword>
<keyword evidence="6 13" id="KW-0227">DNA damage</keyword>
<evidence type="ECO:0000256" key="7">
    <source>
        <dbReference type="ARBA" id="ARBA00022801"/>
    </source>
</evidence>
<evidence type="ECO:0000256" key="6">
    <source>
        <dbReference type="ARBA" id="ARBA00022763"/>
    </source>
</evidence>
<dbReference type="HAMAP" id="MF_00034">
    <property type="entry name" value="RuvC"/>
    <property type="match status" value="1"/>
</dbReference>
<dbReference type="GO" id="GO:0006281">
    <property type="term" value="P:DNA repair"/>
    <property type="evidence" value="ECO:0007669"/>
    <property type="project" value="UniProtKB-UniRule"/>
</dbReference>
<dbReference type="InterPro" id="IPR002176">
    <property type="entry name" value="X-over_junc_endoDNase_RuvC"/>
</dbReference>
<evidence type="ECO:0000256" key="11">
    <source>
        <dbReference type="ARBA" id="ARBA00023204"/>
    </source>
</evidence>
<comment type="function">
    <text evidence="13">The RuvA-RuvB-RuvC complex processes Holliday junction (HJ) DNA during genetic recombination and DNA repair. Endonuclease that resolves HJ intermediates. Cleaves cruciform DNA by making single-stranded nicks across the HJ at symmetrical positions within the homologous arms, yielding a 5'-phosphate and a 3'-hydroxyl group; requires a central core of homology in the junction. The consensus cleavage sequence is 5'-(A/T)TT(C/G)-3'. Cleavage occurs on the 3'-side of the TT dinucleotide at the point of strand exchange. HJ branch migration catalyzed by RuvA-RuvB allows RuvC to scan DNA until it finds its consensus sequence, where it cleaves and resolves the cruciform DNA.</text>
</comment>
<dbReference type="InterPro" id="IPR036397">
    <property type="entry name" value="RNaseH_sf"/>
</dbReference>
<feature type="active site" evidence="13">
    <location>
        <position position="72"/>
    </location>
</feature>
<evidence type="ECO:0000256" key="4">
    <source>
        <dbReference type="ARBA" id="ARBA00022723"/>
    </source>
</evidence>